<comment type="caution">
    <text evidence="2">The sequence shown here is derived from an EMBL/GenBank/DDBJ whole genome shotgun (WGS) entry which is preliminary data.</text>
</comment>
<dbReference type="Gene3D" id="2.60.120.380">
    <property type="match status" value="1"/>
</dbReference>
<sequence>MQKFQRLSLVLLFISLSLMLQPISHAQQDLKSPAAPTIDQPNALAAPPVIGWDQIAATVIEGQDLILAVRVKSIDPGDSVDIGITYEVYNGTAQSPADYNRTLTLVSNNQPINGTVAMRGAERVQYIKVDTNMDGNNNEGLETFFIDISVAGAQIDPSMGNRVTVTIAKDQKFYPAFADFQGCSDVAEPTNNNPNNGALLAINGGTCQSDFANEIPGDSDYYLLSQATNGSLRLLLANVTPNQHDFNLYLYRQRTDGSFEFLQQSTNQAQIADSISFAATANTVYLARVYWVISTGTATPVYQLSATAQ</sequence>
<name>A0ABP9X505_9CHLR</name>
<dbReference type="InterPro" id="IPR038081">
    <property type="entry name" value="CalX-like_sf"/>
</dbReference>
<evidence type="ECO:0000256" key="1">
    <source>
        <dbReference type="SAM" id="SignalP"/>
    </source>
</evidence>
<proteinExistence type="predicted"/>
<reference evidence="2 3" key="1">
    <citation type="submission" date="2024-02" db="EMBL/GenBank/DDBJ databases">
        <title>Herpetosiphon gulosus NBRC 112829.</title>
        <authorList>
            <person name="Ichikawa N."/>
            <person name="Katano-Makiyama Y."/>
            <person name="Hidaka K."/>
        </authorList>
    </citation>
    <scope>NUCLEOTIDE SEQUENCE [LARGE SCALE GENOMIC DNA]</scope>
    <source>
        <strain evidence="2 3">NBRC 112829</strain>
    </source>
</reference>
<dbReference type="Gene3D" id="2.60.40.2030">
    <property type="match status" value="1"/>
</dbReference>
<organism evidence="2 3">
    <name type="scientific">Herpetosiphon gulosus</name>
    <dbReference type="NCBI Taxonomy" id="1973496"/>
    <lineage>
        <taxon>Bacteria</taxon>
        <taxon>Bacillati</taxon>
        <taxon>Chloroflexota</taxon>
        <taxon>Chloroflexia</taxon>
        <taxon>Herpetosiphonales</taxon>
        <taxon>Herpetosiphonaceae</taxon>
        <taxon>Herpetosiphon</taxon>
    </lineage>
</organism>
<dbReference type="Proteomes" id="UP001428290">
    <property type="component" value="Unassembled WGS sequence"/>
</dbReference>
<gene>
    <name evidence="2" type="ORF">Hgul01_04310</name>
</gene>
<feature type="chain" id="PRO_5046493644" description="Calx-beta domain-containing protein" evidence="1">
    <location>
        <begin position="27"/>
        <end position="309"/>
    </location>
</feature>
<accession>A0ABP9X505</accession>
<feature type="signal peptide" evidence="1">
    <location>
        <begin position="1"/>
        <end position="26"/>
    </location>
</feature>
<dbReference type="SUPFAM" id="SSF141072">
    <property type="entry name" value="CalX-like"/>
    <property type="match status" value="1"/>
</dbReference>
<dbReference type="RefSeq" id="WP_345724088.1">
    <property type="nucleotide sequence ID" value="NZ_BAABRU010000019.1"/>
</dbReference>
<keyword evidence="3" id="KW-1185">Reference proteome</keyword>
<protein>
    <recommendedName>
        <fullName evidence="4">Calx-beta domain-containing protein</fullName>
    </recommendedName>
</protein>
<evidence type="ECO:0000313" key="3">
    <source>
        <dbReference type="Proteomes" id="UP001428290"/>
    </source>
</evidence>
<dbReference type="EMBL" id="BAABRU010000019">
    <property type="protein sequence ID" value="GAA5530491.1"/>
    <property type="molecule type" value="Genomic_DNA"/>
</dbReference>
<keyword evidence="1" id="KW-0732">Signal</keyword>
<evidence type="ECO:0000313" key="2">
    <source>
        <dbReference type="EMBL" id="GAA5530491.1"/>
    </source>
</evidence>
<evidence type="ECO:0008006" key="4">
    <source>
        <dbReference type="Google" id="ProtNLM"/>
    </source>
</evidence>